<evidence type="ECO:0000313" key="1">
    <source>
        <dbReference type="EMBL" id="KAJ1909542.1"/>
    </source>
</evidence>
<dbReference type="EMBL" id="JANBPT010001184">
    <property type="protein sequence ID" value="KAJ1909542.1"/>
    <property type="molecule type" value="Genomic_DNA"/>
</dbReference>
<organism evidence="1 2">
    <name type="scientific">Tieghemiomyces parasiticus</name>
    <dbReference type="NCBI Taxonomy" id="78921"/>
    <lineage>
        <taxon>Eukaryota</taxon>
        <taxon>Fungi</taxon>
        <taxon>Fungi incertae sedis</taxon>
        <taxon>Zoopagomycota</taxon>
        <taxon>Kickxellomycotina</taxon>
        <taxon>Dimargaritomycetes</taxon>
        <taxon>Dimargaritales</taxon>
        <taxon>Dimargaritaceae</taxon>
        <taxon>Tieghemiomyces</taxon>
    </lineage>
</organism>
<name>A0A9W8DLW5_9FUNG</name>
<proteinExistence type="predicted"/>
<evidence type="ECO:0000313" key="2">
    <source>
        <dbReference type="Proteomes" id="UP001150569"/>
    </source>
</evidence>
<dbReference type="OrthoDB" id="10254221at2759"/>
<dbReference type="InterPro" id="IPR051604">
    <property type="entry name" value="Ergot_Alk_Oxidoreductase"/>
</dbReference>
<sequence length="158" mass="18291">MECVFCKSIQQECKLHLPIKQGKLAPVSMHDVVHGWMKLMEMYQKHSFDELPQSHKHSIMCYTGPKLICGPKLAGEVSAVLSTKLCFQHVSEDELCRHLKQPGELSREEIEGFVKVMYNIREGHLEEQTKDLEKLVGNKPMHLHNFLEHHKDKPKPLQ</sequence>
<dbReference type="Gene3D" id="3.90.25.10">
    <property type="entry name" value="UDP-galactose 4-epimerase, domain 1"/>
    <property type="match status" value="1"/>
</dbReference>
<reference evidence="1" key="1">
    <citation type="submission" date="2022-07" db="EMBL/GenBank/DDBJ databases">
        <title>Phylogenomic reconstructions and comparative analyses of Kickxellomycotina fungi.</title>
        <authorList>
            <person name="Reynolds N.K."/>
            <person name="Stajich J.E."/>
            <person name="Barry K."/>
            <person name="Grigoriev I.V."/>
            <person name="Crous P."/>
            <person name="Smith M.E."/>
        </authorList>
    </citation>
    <scope>NUCLEOTIDE SEQUENCE</scope>
    <source>
        <strain evidence="1">RSA 861</strain>
    </source>
</reference>
<dbReference type="PANTHER" id="PTHR43162">
    <property type="match status" value="1"/>
</dbReference>
<accession>A0A9W8DLW5</accession>
<dbReference type="Proteomes" id="UP001150569">
    <property type="component" value="Unassembled WGS sequence"/>
</dbReference>
<protein>
    <submittedName>
        <fullName evidence="1">Uncharacterized protein</fullName>
    </submittedName>
</protein>
<gene>
    <name evidence="1" type="ORF">IWQ60_011111</name>
</gene>
<keyword evidence="2" id="KW-1185">Reference proteome</keyword>
<dbReference type="Gene3D" id="3.40.50.720">
    <property type="entry name" value="NAD(P)-binding Rossmann-like Domain"/>
    <property type="match status" value="1"/>
</dbReference>
<dbReference type="PANTHER" id="PTHR43162:SF1">
    <property type="entry name" value="PRESTALK A DIFFERENTIATION PROTEIN A"/>
    <property type="match status" value="1"/>
</dbReference>
<comment type="caution">
    <text evidence="1">The sequence shown here is derived from an EMBL/GenBank/DDBJ whole genome shotgun (WGS) entry which is preliminary data.</text>
</comment>
<dbReference type="AlphaFoldDB" id="A0A9W8DLW5"/>